<gene>
    <name evidence="1" type="primary">HIR1</name>
    <name evidence="1" type="ORF">H2198_007392</name>
</gene>
<accession>A0ACC3A0M4</accession>
<protein>
    <submittedName>
        <fullName evidence="1">HIR complex subunit</fullName>
    </submittedName>
</protein>
<comment type="caution">
    <text evidence="1">The sequence shown here is derived from an EMBL/GenBank/DDBJ whole genome shotgun (WGS) entry which is preliminary data.</text>
</comment>
<sequence>MRIVKPGWLVHPGEKKDHEIYSCHVSPDGQRLVTGAGDGYVRIWSTEAIYNATDPKYDKPKQLASMSYHSGTIHTVRFSPGGKFLASGADDRIVCIYNHDPTPPPQATFGSNETPPVENWRLFRRLIGHDNDVQDLGWSYDGTILVSVGLDSKVVVWSGFTFEKLKTITSHSSHVKGITFDPANKYFATASDDRTIRIFKFTSPTQNYTHADAVSNFILEATISQPFTSSPLTTYFRRCSWGPDGSHIAAANAVNGPVNAIAIIERGTWGGETTLIGHEAPVEVCAFSPRLYGSEPQSKSGTDNQQAPHTTVIACGGADKSLSVWTTSSPRPLVVAADVVNKAITDIAWNPSGDALFVSSADGSIIVVGFEQDDLGYPRDISENDRSLSKFGTSRKGMGFPETTDALLLEEMSKAGELKGVEGRMGALMGDASQPATNGTATTNGTGTVKQENGTATTAATTAATNGDTNASGKNERDQAQLERLKNRVEITKDGKKRIKPLLISSAAGAESSLPQARLMTASNTQAASDASPSVLDLSKPFDGLPKGGIQALLLGNKRKFAEIEGEEEGHAERMVNAASQNSRTPLLEHAADGLVLAQPRPPKTGQEPTPEWIRPAVLNPALTTSEIRLSVPRIRTHVVHGYDGSGNPTDVSNDALRQRADYVFEARNPPAASLTGRSQDREPCRITLVRKNQPMWQDFLPRNVLLVTGNADFWAAADETGSIFMWTPYGRRLNGAIVMEAQPVILESHDSWLLCINSTGMCYVWNAKTLTSPHPPVSVAPVLDQAIYSLAAHPTGAPAITNARLNSEGRIIITLSNGEGFAYAPQMYCWQRLSEVWWAVGSQYWNTIDSGAGDLRSSKKKDGDKVNPAAGVLPWMERRTTMETLLRGRAYFLQRLVKILLSREGYESFESSVSIAHLENRIAGALMLGSKDEFRLYLLMYAKRLGAEGLRLKAEELLRTLIGGIVQQEDPSSESYAARKNIVEGRNWEDESGLVCGWERRELLSDVVMLLGKHRDMQRVTVPYARYLGVLKEGGDGTDGSSDADAMTSPSYSVKDTASGVSQGHIIYGSITRLATLRHPRVLIAGFIFVSVEFFLSLNTCIFCLNVAAPSLYYITVLLPEARMASRRSIISSAIQMTILPRVRTGASVPLEYPQQRQEPPVHQMNRYTRSCLSRLKIRFHHHRTSFRWLLISLCIILSAFLIHSISHSITTSPAWRHDPSLLKVLQPATDSTSKPKKHDLEKWLREHSNLNHFETGDEWLNDRPKAAIISLVRNEELEGILQSMRQLERRWNRRYNYPWMFFSETEFSEEFKLATANATHAPTSYHLIPPHHWLPPAHTDKHRYHSSLSYLGTLGVGKASLPSYRAMCRWNSGFFYLHPALAPYSFYWRVEPDVHFFCDIPYDPFRFLRDNDIVYGFNMNILDDARSFASLWKVTRRFIESEQGRDLVHDDADVSWLVDEENGGEYNNCQFFSNFEIGSLDFFRGKANRAYFEYLDSEQVGGFYYERFGDAPIHTLSVSLFASGKDKVWYFRDIGYQHDIARHCPGLEVERGLCDCERTALDENFYKLVPMESPQRKPRDSCLRLWLGGEWLEKRGGWDGEVETAFGGDGLGGYVKTDFGSK</sequence>
<organism evidence="1 2">
    <name type="scientific">Neophaeococcomyces mojaviensis</name>
    <dbReference type="NCBI Taxonomy" id="3383035"/>
    <lineage>
        <taxon>Eukaryota</taxon>
        <taxon>Fungi</taxon>
        <taxon>Dikarya</taxon>
        <taxon>Ascomycota</taxon>
        <taxon>Pezizomycotina</taxon>
        <taxon>Eurotiomycetes</taxon>
        <taxon>Chaetothyriomycetidae</taxon>
        <taxon>Chaetothyriales</taxon>
        <taxon>Chaetothyriales incertae sedis</taxon>
        <taxon>Neophaeococcomyces</taxon>
    </lineage>
</organism>
<proteinExistence type="predicted"/>
<reference evidence="1" key="1">
    <citation type="submission" date="2022-10" db="EMBL/GenBank/DDBJ databases">
        <title>Culturing micro-colonial fungi from biological soil crusts in the Mojave desert and describing Neophaeococcomyces mojavensis, and introducing the new genera and species Taxawa tesnikishii.</title>
        <authorList>
            <person name="Kurbessoian T."/>
            <person name="Stajich J.E."/>
        </authorList>
    </citation>
    <scope>NUCLEOTIDE SEQUENCE</scope>
    <source>
        <strain evidence="1">JES_112</strain>
    </source>
</reference>
<evidence type="ECO:0000313" key="2">
    <source>
        <dbReference type="Proteomes" id="UP001172386"/>
    </source>
</evidence>
<keyword evidence="2" id="KW-1185">Reference proteome</keyword>
<name>A0ACC3A0M4_9EURO</name>
<evidence type="ECO:0000313" key="1">
    <source>
        <dbReference type="EMBL" id="KAJ9653444.1"/>
    </source>
</evidence>
<dbReference type="EMBL" id="JAPDRQ010000154">
    <property type="protein sequence ID" value="KAJ9653444.1"/>
    <property type="molecule type" value="Genomic_DNA"/>
</dbReference>
<dbReference type="Proteomes" id="UP001172386">
    <property type="component" value="Unassembled WGS sequence"/>
</dbReference>